<dbReference type="AlphaFoldDB" id="A0A1H4FMM0"/>
<sequence length="412" mass="43039">MRAAAMTANRPTAPAPAPGAGRRVLLLQGPRSPFFARLSDALEAMGAETRRVLFCPGDELHWIGRPALRWRGPLAQWPAACARMLAETGATDVVGLGDGRALHRAGFAQARKAGALVHVVEQGWLRPGWLTLEPDALGAWRPDWSAPRPPAAPASAEKGAPFAAWAAMDVAHDLATLAAGWALYPGYRRHALANPLAEWLGWGGKLARWPARRAARAQALREMAATQARGAPLFLFALQLETDFQIRDRGPAGGVRAALETALASFARAAPAGARLVVKPHPLDPQPWRWARLAAAGGALFLDGGAVEPLFPQLAGVVTVNSTVGLAALRAGTPAAALGGAVYGPLTHPGPLDDFWRAPQAPSPARVAEFVDRMAAEIQTPGAFDGPGMAVGAEGAARLILRRAPGSGGGTP</sequence>
<gene>
    <name evidence="2" type="ORF">SAMN05444370_12522</name>
</gene>
<dbReference type="RefSeq" id="WP_175479019.1">
    <property type="nucleotide sequence ID" value="NZ_FNQM01000025.1"/>
</dbReference>
<evidence type="ECO:0000256" key="1">
    <source>
        <dbReference type="SAM" id="MobiDB-lite"/>
    </source>
</evidence>
<dbReference type="GO" id="GO:0015774">
    <property type="term" value="P:polysaccharide transport"/>
    <property type="evidence" value="ECO:0007669"/>
    <property type="project" value="InterPro"/>
</dbReference>
<evidence type="ECO:0000313" key="2">
    <source>
        <dbReference type="EMBL" id="SEA98556.1"/>
    </source>
</evidence>
<feature type="region of interest" description="Disordered" evidence="1">
    <location>
        <begin position="1"/>
        <end position="20"/>
    </location>
</feature>
<dbReference type="GO" id="GO:0000271">
    <property type="term" value="P:polysaccharide biosynthetic process"/>
    <property type="evidence" value="ECO:0007669"/>
    <property type="project" value="InterPro"/>
</dbReference>
<accession>A0A1H4FMM0</accession>
<dbReference type="STRING" id="89524.SAMN05444370_12522"/>
<dbReference type="InterPro" id="IPR007833">
    <property type="entry name" value="Capsule_polysaccharide_synth"/>
</dbReference>
<protein>
    <submittedName>
        <fullName evidence="2">Capsular polysaccharide export protein</fullName>
    </submittedName>
</protein>
<organism evidence="2 3">
    <name type="scientific">Rubrimonas cliftonensis</name>
    <dbReference type="NCBI Taxonomy" id="89524"/>
    <lineage>
        <taxon>Bacteria</taxon>
        <taxon>Pseudomonadati</taxon>
        <taxon>Pseudomonadota</taxon>
        <taxon>Alphaproteobacteria</taxon>
        <taxon>Rhodobacterales</taxon>
        <taxon>Paracoccaceae</taxon>
        <taxon>Rubrimonas</taxon>
    </lineage>
</organism>
<name>A0A1H4FMM0_9RHOB</name>
<proteinExistence type="predicted"/>
<dbReference type="EMBL" id="FNQM01000025">
    <property type="protein sequence ID" value="SEA98556.1"/>
    <property type="molecule type" value="Genomic_DNA"/>
</dbReference>
<dbReference type="Pfam" id="PF05159">
    <property type="entry name" value="Capsule_synth"/>
    <property type="match status" value="1"/>
</dbReference>
<dbReference type="Proteomes" id="UP000198703">
    <property type="component" value="Unassembled WGS sequence"/>
</dbReference>
<keyword evidence="3" id="KW-1185">Reference proteome</keyword>
<evidence type="ECO:0000313" key="3">
    <source>
        <dbReference type="Proteomes" id="UP000198703"/>
    </source>
</evidence>
<reference evidence="2 3" key="1">
    <citation type="submission" date="2016-10" db="EMBL/GenBank/DDBJ databases">
        <authorList>
            <person name="de Groot N.N."/>
        </authorList>
    </citation>
    <scope>NUCLEOTIDE SEQUENCE [LARGE SCALE GENOMIC DNA]</scope>
    <source>
        <strain evidence="2 3">DSM 15345</strain>
    </source>
</reference>